<feature type="region of interest" description="Disordered" evidence="7">
    <location>
        <begin position="386"/>
        <end position="423"/>
    </location>
</feature>
<name>A0A0J7KUA9_LASNI</name>
<organism evidence="9 10">
    <name type="scientific">Lasius niger</name>
    <name type="common">Black garden ant</name>
    <dbReference type="NCBI Taxonomy" id="67767"/>
    <lineage>
        <taxon>Eukaryota</taxon>
        <taxon>Metazoa</taxon>
        <taxon>Ecdysozoa</taxon>
        <taxon>Arthropoda</taxon>
        <taxon>Hexapoda</taxon>
        <taxon>Insecta</taxon>
        <taxon>Pterygota</taxon>
        <taxon>Neoptera</taxon>
        <taxon>Endopterygota</taxon>
        <taxon>Hymenoptera</taxon>
        <taxon>Apocrita</taxon>
        <taxon>Aculeata</taxon>
        <taxon>Formicoidea</taxon>
        <taxon>Formicidae</taxon>
        <taxon>Formicinae</taxon>
        <taxon>Lasius</taxon>
        <taxon>Lasius</taxon>
    </lineage>
</organism>
<dbReference type="STRING" id="67767.A0A0J7KUA9"/>
<comment type="caution">
    <text evidence="9">The sequence shown here is derived from an EMBL/GenBank/DDBJ whole genome shotgun (WGS) entry which is preliminary data.</text>
</comment>
<dbReference type="CDD" id="cd09445">
    <property type="entry name" value="LIM_Mical_like_2"/>
    <property type="match status" value="1"/>
</dbReference>
<dbReference type="SUPFAM" id="SSF57716">
    <property type="entry name" value="Glucocorticoid receptor-like (DNA-binding domain)"/>
    <property type="match status" value="2"/>
</dbReference>
<dbReference type="GO" id="GO:0046872">
    <property type="term" value="F:metal ion binding"/>
    <property type="evidence" value="ECO:0007669"/>
    <property type="project" value="UniProtKB-KW"/>
</dbReference>
<feature type="region of interest" description="Disordered" evidence="7">
    <location>
        <begin position="282"/>
        <end position="311"/>
    </location>
</feature>
<feature type="compositionally biased region" description="Low complexity" evidence="7">
    <location>
        <begin position="8"/>
        <end position="21"/>
    </location>
</feature>
<dbReference type="PROSITE" id="PS00478">
    <property type="entry name" value="LIM_DOMAIN_1"/>
    <property type="match status" value="1"/>
</dbReference>
<dbReference type="FunFam" id="2.10.110.10:FF:000001">
    <property type="entry name" value="Cysteine and glycine-rich protein 1"/>
    <property type="match status" value="1"/>
</dbReference>
<dbReference type="PaxDb" id="67767-A0A0J7KUA9"/>
<dbReference type="PROSITE" id="PS50023">
    <property type="entry name" value="LIM_DOMAIN_2"/>
    <property type="match status" value="1"/>
</dbReference>
<evidence type="ECO:0000259" key="8">
    <source>
        <dbReference type="PROSITE" id="PS50023"/>
    </source>
</evidence>
<protein>
    <submittedName>
        <fullName evidence="9">Lim domain and actin-binding protein 1</fullName>
    </submittedName>
</protein>
<dbReference type="Proteomes" id="UP000036403">
    <property type="component" value="Unassembled WGS sequence"/>
</dbReference>
<dbReference type="PANTHER" id="PTHR24206">
    <property type="entry name" value="OS06G0237300 PROTEIN"/>
    <property type="match status" value="1"/>
</dbReference>
<feature type="compositionally biased region" description="Acidic residues" evidence="7">
    <location>
        <begin position="285"/>
        <end position="303"/>
    </location>
</feature>
<evidence type="ECO:0000256" key="1">
    <source>
        <dbReference type="ARBA" id="ARBA00022541"/>
    </source>
</evidence>
<dbReference type="SMART" id="SM00132">
    <property type="entry name" value="LIM"/>
    <property type="match status" value="1"/>
</dbReference>
<proteinExistence type="predicted"/>
<feature type="region of interest" description="Disordered" evidence="7">
    <location>
        <begin position="323"/>
        <end position="344"/>
    </location>
</feature>
<keyword evidence="10" id="KW-1185">Reference proteome</keyword>
<keyword evidence="3" id="KW-0677">Repeat</keyword>
<dbReference type="GO" id="GO:0030018">
    <property type="term" value="C:Z disc"/>
    <property type="evidence" value="ECO:0007669"/>
    <property type="project" value="UniProtKB-ARBA"/>
</dbReference>
<accession>A0A0J7KUA9</accession>
<evidence type="ECO:0000256" key="7">
    <source>
        <dbReference type="SAM" id="MobiDB-lite"/>
    </source>
</evidence>
<dbReference type="GO" id="GO:0060537">
    <property type="term" value="P:muscle tissue development"/>
    <property type="evidence" value="ECO:0007669"/>
    <property type="project" value="UniProtKB-ARBA"/>
</dbReference>
<dbReference type="Pfam" id="PF00412">
    <property type="entry name" value="LIM"/>
    <property type="match status" value="1"/>
</dbReference>
<dbReference type="OrthoDB" id="25654at2759"/>
<evidence type="ECO:0000256" key="6">
    <source>
        <dbReference type="PROSITE-ProRule" id="PRU00125"/>
    </source>
</evidence>
<dbReference type="EMBL" id="LBMM01003187">
    <property type="protein sequence ID" value="KMQ93839.1"/>
    <property type="molecule type" value="Genomic_DNA"/>
</dbReference>
<feature type="compositionally biased region" description="Polar residues" evidence="7">
    <location>
        <begin position="35"/>
        <end position="44"/>
    </location>
</feature>
<dbReference type="Gene3D" id="2.10.110.10">
    <property type="entry name" value="Cysteine Rich Protein"/>
    <property type="match status" value="1"/>
</dbReference>
<feature type="non-terminal residue" evidence="9">
    <location>
        <position position="1"/>
    </location>
</feature>
<evidence type="ECO:0000313" key="10">
    <source>
        <dbReference type="Proteomes" id="UP000036403"/>
    </source>
</evidence>
<evidence type="ECO:0000256" key="5">
    <source>
        <dbReference type="ARBA" id="ARBA00023038"/>
    </source>
</evidence>
<feature type="domain" description="LIM zinc-binding" evidence="8">
    <location>
        <begin position="138"/>
        <end position="198"/>
    </location>
</feature>
<dbReference type="AlphaFoldDB" id="A0A0J7KUA9"/>
<reference evidence="9 10" key="1">
    <citation type="submission" date="2015-04" db="EMBL/GenBank/DDBJ databases">
        <title>Lasius niger genome sequencing.</title>
        <authorList>
            <person name="Konorov E.A."/>
            <person name="Nikitin M.A."/>
            <person name="Kirill M.V."/>
            <person name="Chang P."/>
        </authorList>
    </citation>
    <scope>NUCLEOTIDE SEQUENCE [LARGE SCALE GENOMIC DNA]</scope>
    <source>
        <tissue evidence="9">Whole</tissue>
    </source>
</reference>
<dbReference type="InterPro" id="IPR001781">
    <property type="entry name" value="Znf_LIM"/>
</dbReference>
<keyword evidence="4 6" id="KW-0862">Zinc</keyword>
<feature type="region of interest" description="Disordered" evidence="7">
    <location>
        <begin position="1"/>
        <end position="60"/>
    </location>
</feature>
<evidence type="ECO:0000256" key="3">
    <source>
        <dbReference type="ARBA" id="ARBA00022737"/>
    </source>
</evidence>
<keyword evidence="2 6" id="KW-0479">Metal-binding</keyword>
<sequence>SESREETVTASSTVVTSSKVGTKTKKKKIEGVSGNDATSPNLTPRTKKTKKSKKSDLEKENISVKARSMGDLRLCEQGYSRFAKDAPVFAGVSVKALKSSFNKFDALTKKTVLHVRSVDAGKVQQQLNAVGQSGDANTNCRSCGKVVFQMEQTKAEGLVWHKNCFRCVQCGKQLNVDNYESHESTLYCKPHFKELFQPKPVEESEQPASDKPDLGLEELSSLNVKSRFQVFEKASSENVNEIERSPSQIAVKRSPSILSKLAKFQAKGMDIGVADESLNGIPYEESSESEDDVETEETEEVETEIVKAKRTTRERPISFSKMDDIKNRWESTSQQGRREIQREARKEEIAGIRSRLFMGKQGKMKEMYQQAVAGNDRVTKINAAEEIQHSTAHARSIKERFERGEPIAASDDEIDSKPKPEKADEEVIAAVEYSKQKLHQEKYSEINISRFEQEISNAFMGRQVSDDVVRSSDATEEVHVETSEISNKFKFFESYREPEKQRKQFRITPPRDGQVKVRSFDFVVVD</sequence>
<keyword evidence="1" id="KW-0517">Myogenesis</keyword>
<evidence type="ECO:0000256" key="4">
    <source>
        <dbReference type="ARBA" id="ARBA00022833"/>
    </source>
</evidence>
<evidence type="ECO:0000256" key="2">
    <source>
        <dbReference type="ARBA" id="ARBA00022723"/>
    </source>
</evidence>
<feature type="compositionally biased region" description="Basic and acidic residues" evidence="7">
    <location>
        <begin position="396"/>
        <end position="405"/>
    </location>
</feature>
<gene>
    <name evidence="9" type="ORF">RF55_6033</name>
</gene>
<dbReference type="GO" id="GO:0007517">
    <property type="term" value="P:muscle organ development"/>
    <property type="evidence" value="ECO:0007669"/>
    <property type="project" value="UniProtKB-KW"/>
</dbReference>
<keyword evidence="5 6" id="KW-0440">LIM domain</keyword>
<evidence type="ECO:0000313" key="9">
    <source>
        <dbReference type="EMBL" id="KMQ93839.1"/>
    </source>
</evidence>